<dbReference type="InterPro" id="IPR050309">
    <property type="entry name" value="Type-B_Carboxylest/Lipase"/>
</dbReference>
<evidence type="ECO:0000256" key="5">
    <source>
        <dbReference type="ARBA" id="ARBA00023180"/>
    </source>
</evidence>
<evidence type="ECO:0000256" key="1">
    <source>
        <dbReference type="ARBA" id="ARBA00005964"/>
    </source>
</evidence>
<keyword evidence="3 6" id="KW-0378">Hydrolase</keyword>
<feature type="domain" description="Carboxylesterase type B" evidence="7">
    <location>
        <begin position="21"/>
        <end position="530"/>
    </location>
</feature>
<dbReference type="OrthoDB" id="3200163at2759"/>
<accession>A0A9P0E0P3</accession>
<name>A0A9P0E0P3_DIABA</name>
<dbReference type="PROSITE" id="PS00122">
    <property type="entry name" value="CARBOXYLESTERASE_B_1"/>
    <property type="match status" value="1"/>
</dbReference>
<evidence type="ECO:0000256" key="6">
    <source>
        <dbReference type="RuleBase" id="RU361235"/>
    </source>
</evidence>
<gene>
    <name evidence="8" type="ORF">DIABBA_LOCUS11436</name>
</gene>
<dbReference type="AlphaFoldDB" id="A0A9P0E0P3"/>
<dbReference type="Pfam" id="PF00135">
    <property type="entry name" value="COesterase"/>
    <property type="match status" value="1"/>
</dbReference>
<sequence>MLRLLFFLLVQFIFKVYCDDDLIVTLPNGQIRGITVTPPVTIDLTYYAFLGIPFAAPPVGELRFKPPQPVNNWDGILEANNSKVSCYQTDKPDDYQSEDCLHLNVYTPNNPSSGKKTPVLVFIYGGTFVHGHASYSPNSVAFLMRENVTVVTFNYRVGPFGFLSTEDTVVPGNMGLKDQQFVLKWVQTNIHLFGGNKDKVTLMGQSAGAASVTYQLLSPGSAGLFVGAIANSGTVFCNWAYQSNALETAYGIANEIDSTFGRNKTTQELLEFLQGVDASVIHATSDKYKVFAPVIEVPHDGAIISDNMYDSLVNGTFNKVPLLMGFNSEESIGMAKDIDAWKNHCKGYDRNPSTLVDPDMHIEDDETKLTVGNAIKSLYVANSTFEEEYGKGIQYFSDNTFIRAILKFAELYSKHIKDLYFYQFSYHGKLGQNNITIPGIGKVAHAEDQRYFWCEHDSYSEFPKSDLKTVQKYVKLLVNFMKYQKPTPWIDYIFDYVMWPEVTSHYFTYLDIDTTLSMRYNPRNFSYNAWVDLYDKYAKKPFISY</sequence>
<keyword evidence="6" id="KW-0732">Signal</keyword>
<evidence type="ECO:0000259" key="7">
    <source>
        <dbReference type="Pfam" id="PF00135"/>
    </source>
</evidence>
<organism evidence="8 9">
    <name type="scientific">Diabrotica balteata</name>
    <name type="common">Banded cucumber beetle</name>
    <dbReference type="NCBI Taxonomy" id="107213"/>
    <lineage>
        <taxon>Eukaryota</taxon>
        <taxon>Metazoa</taxon>
        <taxon>Ecdysozoa</taxon>
        <taxon>Arthropoda</taxon>
        <taxon>Hexapoda</taxon>
        <taxon>Insecta</taxon>
        <taxon>Pterygota</taxon>
        <taxon>Neoptera</taxon>
        <taxon>Endopterygota</taxon>
        <taxon>Coleoptera</taxon>
        <taxon>Polyphaga</taxon>
        <taxon>Cucujiformia</taxon>
        <taxon>Chrysomeloidea</taxon>
        <taxon>Chrysomelidae</taxon>
        <taxon>Galerucinae</taxon>
        <taxon>Diabroticina</taxon>
        <taxon>Diabroticites</taxon>
        <taxon>Diabrotica</taxon>
    </lineage>
</organism>
<dbReference type="EC" id="3.1.1.-" evidence="6"/>
<comment type="similarity">
    <text evidence="1 6">Belongs to the type-B carboxylesterase/lipase family.</text>
</comment>
<keyword evidence="5" id="KW-0325">Glycoprotein</keyword>
<evidence type="ECO:0000256" key="4">
    <source>
        <dbReference type="ARBA" id="ARBA00023157"/>
    </source>
</evidence>
<evidence type="ECO:0000256" key="2">
    <source>
        <dbReference type="ARBA" id="ARBA00022487"/>
    </source>
</evidence>
<dbReference type="SUPFAM" id="SSF53474">
    <property type="entry name" value="alpha/beta-Hydrolases"/>
    <property type="match status" value="1"/>
</dbReference>
<dbReference type="PANTHER" id="PTHR11559">
    <property type="entry name" value="CARBOXYLESTERASE"/>
    <property type="match status" value="1"/>
</dbReference>
<keyword evidence="4" id="KW-1015">Disulfide bond</keyword>
<dbReference type="EMBL" id="OU898282">
    <property type="protein sequence ID" value="CAG9838567.1"/>
    <property type="molecule type" value="Genomic_DNA"/>
</dbReference>
<proteinExistence type="inferred from homology"/>
<dbReference type="Proteomes" id="UP001153709">
    <property type="component" value="Chromosome 7"/>
</dbReference>
<evidence type="ECO:0000313" key="8">
    <source>
        <dbReference type="EMBL" id="CAH1284045.1"/>
    </source>
</evidence>
<dbReference type="Gene3D" id="3.40.50.1820">
    <property type="entry name" value="alpha/beta hydrolase"/>
    <property type="match status" value="1"/>
</dbReference>
<keyword evidence="2" id="KW-0719">Serine esterase</keyword>
<reference evidence="8" key="1">
    <citation type="submission" date="2022-01" db="EMBL/GenBank/DDBJ databases">
        <authorList>
            <person name="King R."/>
        </authorList>
    </citation>
    <scope>NUCLEOTIDE SEQUENCE</scope>
</reference>
<dbReference type="EMBL" id="OU898282">
    <property type="protein sequence ID" value="CAH1284045.1"/>
    <property type="molecule type" value="Genomic_DNA"/>
</dbReference>
<keyword evidence="9" id="KW-1185">Reference proteome</keyword>
<feature type="signal peptide" evidence="6">
    <location>
        <begin position="1"/>
        <end position="18"/>
    </location>
</feature>
<dbReference type="InterPro" id="IPR029058">
    <property type="entry name" value="AB_hydrolase_fold"/>
</dbReference>
<protein>
    <recommendedName>
        <fullName evidence="6">Carboxylic ester hydrolase</fullName>
        <ecNumber evidence="6">3.1.1.-</ecNumber>
    </recommendedName>
</protein>
<evidence type="ECO:0000313" key="9">
    <source>
        <dbReference type="Proteomes" id="UP001153709"/>
    </source>
</evidence>
<evidence type="ECO:0000256" key="3">
    <source>
        <dbReference type="ARBA" id="ARBA00022801"/>
    </source>
</evidence>
<dbReference type="InterPro" id="IPR002018">
    <property type="entry name" value="CarbesteraseB"/>
</dbReference>
<dbReference type="GO" id="GO:0052689">
    <property type="term" value="F:carboxylic ester hydrolase activity"/>
    <property type="evidence" value="ECO:0007669"/>
    <property type="project" value="UniProtKB-KW"/>
</dbReference>
<dbReference type="InterPro" id="IPR019826">
    <property type="entry name" value="Carboxylesterase_B_AS"/>
</dbReference>
<feature type="chain" id="PRO_5041007219" description="Carboxylic ester hydrolase" evidence="6">
    <location>
        <begin position="19"/>
        <end position="545"/>
    </location>
</feature>